<dbReference type="RefSeq" id="WP_206561309.1">
    <property type="nucleotide sequence ID" value="NZ_JAFKCZ010000010.1"/>
</dbReference>
<dbReference type="Gene3D" id="2.40.10.220">
    <property type="entry name" value="predicted glycosyltransferase like domains"/>
    <property type="match status" value="1"/>
</dbReference>
<comment type="caution">
    <text evidence="2">The sequence shown here is derived from an EMBL/GenBank/DDBJ whole genome shotgun (WGS) entry which is preliminary data.</text>
</comment>
<dbReference type="AlphaFoldDB" id="A0A939IMT3"/>
<dbReference type="Proteomes" id="UP000664303">
    <property type="component" value="Unassembled WGS sequence"/>
</dbReference>
<proteinExistence type="predicted"/>
<organism evidence="2 3">
    <name type="scientific">Parahaliea mediterranea</name>
    <dbReference type="NCBI Taxonomy" id="651086"/>
    <lineage>
        <taxon>Bacteria</taxon>
        <taxon>Pseudomonadati</taxon>
        <taxon>Pseudomonadota</taxon>
        <taxon>Gammaproteobacteria</taxon>
        <taxon>Cellvibrionales</taxon>
        <taxon>Halieaceae</taxon>
        <taxon>Parahaliea</taxon>
    </lineage>
</organism>
<reference evidence="2" key="1">
    <citation type="submission" date="2021-02" db="EMBL/GenBank/DDBJ databases">
        <title>PHA producing bacteria isolated from coastal sediment in Guangdong, Shenzhen.</title>
        <authorList>
            <person name="Zheng W."/>
            <person name="Yu S."/>
            <person name="Huang Y."/>
        </authorList>
    </citation>
    <scope>NUCLEOTIDE SEQUENCE</scope>
    <source>
        <strain evidence="2">TN14-10</strain>
    </source>
</reference>
<dbReference type="InterPro" id="IPR009875">
    <property type="entry name" value="PilZ_domain"/>
</dbReference>
<evidence type="ECO:0000259" key="1">
    <source>
        <dbReference type="Pfam" id="PF07238"/>
    </source>
</evidence>
<evidence type="ECO:0000313" key="2">
    <source>
        <dbReference type="EMBL" id="MBN7797865.1"/>
    </source>
</evidence>
<sequence>MKRIQSGNLAIHAAEDKLLFEIGGDSPARAEVPVEDFSVIMEFIRAHKESLSNRRTGFRLDLGQLKTGDFAQIRVVVEAEGERIPVTPADLSITGIRVFSEELDGEPGMQATIHLGFEHTSVSLPAVLVRRYDDNTRFAFHFPEIFGDDGRLNPPSELTRILYALESLWLDQNLDLKWNLA</sequence>
<gene>
    <name evidence="2" type="ORF">JYP50_14740</name>
</gene>
<evidence type="ECO:0000313" key="3">
    <source>
        <dbReference type="Proteomes" id="UP000664303"/>
    </source>
</evidence>
<feature type="domain" description="PilZ" evidence="1">
    <location>
        <begin position="71"/>
        <end position="145"/>
    </location>
</feature>
<accession>A0A939IMT3</accession>
<protein>
    <submittedName>
        <fullName evidence="2">PilZ domain-containing protein</fullName>
    </submittedName>
</protein>
<dbReference type="EMBL" id="JAFKCZ010000010">
    <property type="protein sequence ID" value="MBN7797865.1"/>
    <property type="molecule type" value="Genomic_DNA"/>
</dbReference>
<keyword evidence="3" id="KW-1185">Reference proteome</keyword>
<dbReference type="GO" id="GO:0035438">
    <property type="term" value="F:cyclic-di-GMP binding"/>
    <property type="evidence" value="ECO:0007669"/>
    <property type="project" value="InterPro"/>
</dbReference>
<dbReference type="Pfam" id="PF07238">
    <property type="entry name" value="PilZ"/>
    <property type="match status" value="1"/>
</dbReference>
<name>A0A939IMT3_9GAMM</name>